<reference evidence="1 2" key="1">
    <citation type="submission" date="2015-08" db="EMBL/GenBank/DDBJ databases">
        <title>Next Generation Sequencing and Analysis of the Genome of Puccinia sorghi L Schw, the Causal Agent of Maize Common Rust.</title>
        <authorList>
            <person name="Rochi L."/>
            <person name="Burguener G."/>
            <person name="Darino M."/>
            <person name="Turjanski A."/>
            <person name="Kreff E."/>
            <person name="Dieguez M.J."/>
            <person name="Sacco F."/>
        </authorList>
    </citation>
    <scope>NUCLEOTIDE SEQUENCE [LARGE SCALE GENOMIC DNA]</scope>
    <source>
        <strain evidence="1 2">RO10H11247</strain>
    </source>
</reference>
<dbReference type="Proteomes" id="UP000037035">
    <property type="component" value="Unassembled WGS sequence"/>
</dbReference>
<feature type="non-terminal residue" evidence="1">
    <location>
        <position position="1"/>
    </location>
</feature>
<proteinExistence type="predicted"/>
<dbReference type="VEuPathDB" id="FungiDB:VP01_8071g1"/>
<protein>
    <submittedName>
        <fullName evidence="1">Uncharacterized protein</fullName>
    </submittedName>
</protein>
<evidence type="ECO:0000313" key="2">
    <source>
        <dbReference type="Proteomes" id="UP000037035"/>
    </source>
</evidence>
<accession>A0A0L6UAF3</accession>
<organism evidence="1 2">
    <name type="scientific">Puccinia sorghi</name>
    <dbReference type="NCBI Taxonomy" id="27349"/>
    <lineage>
        <taxon>Eukaryota</taxon>
        <taxon>Fungi</taxon>
        <taxon>Dikarya</taxon>
        <taxon>Basidiomycota</taxon>
        <taxon>Pucciniomycotina</taxon>
        <taxon>Pucciniomycetes</taxon>
        <taxon>Pucciniales</taxon>
        <taxon>Pucciniaceae</taxon>
        <taxon>Puccinia</taxon>
    </lineage>
</organism>
<name>A0A0L6UAF3_9BASI</name>
<gene>
    <name evidence="1" type="ORF">VP01_8071g1</name>
</gene>
<dbReference type="EMBL" id="LAVV01013574">
    <property type="protein sequence ID" value="KNZ45491.1"/>
    <property type="molecule type" value="Genomic_DNA"/>
</dbReference>
<comment type="caution">
    <text evidence="1">The sequence shown here is derived from an EMBL/GenBank/DDBJ whole genome shotgun (WGS) entry which is preliminary data.</text>
</comment>
<keyword evidence="2" id="KW-1185">Reference proteome</keyword>
<evidence type="ECO:0000313" key="1">
    <source>
        <dbReference type="EMBL" id="KNZ45491.1"/>
    </source>
</evidence>
<dbReference type="AlphaFoldDB" id="A0A0L6UAF3"/>
<sequence length="35" mass="3943">DYHTATKKNAMDFLAMNGCLSNSERVKMMQAGQCF</sequence>